<dbReference type="PROSITE" id="PS51257">
    <property type="entry name" value="PROKAR_LIPOPROTEIN"/>
    <property type="match status" value="1"/>
</dbReference>
<evidence type="ECO:0000259" key="2">
    <source>
        <dbReference type="Pfam" id="PF24041"/>
    </source>
</evidence>
<dbReference type="Pfam" id="PF24041">
    <property type="entry name" value="DUF7350"/>
    <property type="match status" value="1"/>
</dbReference>
<feature type="domain" description="DUF7350" evidence="2">
    <location>
        <begin position="304"/>
        <end position="426"/>
    </location>
</feature>
<dbReference type="GeneID" id="70684855"/>
<accession>A0A897MWK1</accession>
<proteinExistence type="predicted"/>
<dbReference type="Gene3D" id="2.60.40.2480">
    <property type="entry name" value="Periplasmic metal-binding protein Tp34-type"/>
    <property type="match status" value="1"/>
</dbReference>
<dbReference type="KEGG" id="hara:AArcS_1472"/>
<dbReference type="InterPro" id="IPR038482">
    <property type="entry name" value="Tp34-type_sf"/>
</dbReference>
<evidence type="ECO:0000313" key="4">
    <source>
        <dbReference type="Proteomes" id="UP000663586"/>
    </source>
</evidence>
<gene>
    <name evidence="3" type="primary">tpd</name>
    <name evidence="3" type="ORF">AArcS_1472</name>
</gene>
<dbReference type="AlphaFoldDB" id="A0A897MWK1"/>
<dbReference type="EMBL" id="CP064786">
    <property type="protein sequence ID" value="QSG02685.1"/>
    <property type="molecule type" value="Genomic_DNA"/>
</dbReference>
<feature type="region of interest" description="Disordered" evidence="1">
    <location>
        <begin position="229"/>
        <end position="310"/>
    </location>
</feature>
<evidence type="ECO:0000313" key="3">
    <source>
        <dbReference type="EMBL" id="QSG02685.1"/>
    </source>
</evidence>
<evidence type="ECO:0000256" key="1">
    <source>
        <dbReference type="SAM" id="MobiDB-lite"/>
    </source>
</evidence>
<sequence>MKRRRFIYTGATAAGLGGLAGCLGGDDDTEDTDDTEGEPNDDEDAFDAMPQVENPPDAVYLPSHRDGMVMLDTETVGDVAVSPMLSIPHFFWIVETGIGDDYTVDRVDPPEGDSVHFMATVWDTETEVVLPVDSGLSIEIEKDGQLVDSRTPWPMISQGMGFHFGDNYELDGDGEYTATISTGSMEDVRLTGEMEGRFQTSETVTVDFEMDAERRQHLVDSVELFDEDRWGDREAVPPMDHNHDDDHHDDDHHDDDHHDDDHHDDDHHDDDHHDDDHHDDDHHDDDHHDDDHHMPYSSLPEPEHLLGDLLGTPTFDDAVYATTLVEAGSRFVEEDDQYLVVSPRTPYNRCVLPQMSVSATIERDGETIDLGSLQPTLDHDLEFHYGTPVEELQNGDELVLSIDSVTQASRHQGYETAFTETGELRVEIDDL</sequence>
<dbReference type="InterPro" id="IPR055774">
    <property type="entry name" value="DUF7350"/>
</dbReference>
<reference evidence="3" key="1">
    <citation type="submission" date="2020-11" db="EMBL/GenBank/DDBJ databases">
        <title>Carbohydrate-dependent, anaerobic sulfur respiration: A novel catabolism in halophilic archaea.</title>
        <authorList>
            <person name="Sorokin D.Y."/>
            <person name="Messina E."/>
            <person name="Smedile F."/>
            <person name="La Cono V."/>
            <person name="Hallsworth J.E."/>
            <person name="Yakimov M.M."/>
        </authorList>
    </citation>
    <scope>NUCLEOTIDE SEQUENCE</scope>
    <source>
        <strain evidence="3">AArc-S</strain>
    </source>
</reference>
<feature type="compositionally biased region" description="Basic and acidic residues" evidence="1">
    <location>
        <begin position="229"/>
        <end position="294"/>
    </location>
</feature>
<keyword evidence="4" id="KW-1185">Reference proteome</keyword>
<organism evidence="3 4">
    <name type="scientific">Natranaeroarchaeum sulfidigenes</name>
    <dbReference type="NCBI Taxonomy" id="2784880"/>
    <lineage>
        <taxon>Archaea</taxon>
        <taxon>Methanobacteriati</taxon>
        <taxon>Methanobacteriota</taxon>
        <taxon>Stenosarchaea group</taxon>
        <taxon>Halobacteria</taxon>
        <taxon>Halobacteriales</taxon>
        <taxon>Natronoarchaeaceae</taxon>
        <taxon>Natranaeroarchaeum</taxon>
    </lineage>
</organism>
<dbReference type="RefSeq" id="WP_238479828.1">
    <property type="nucleotide sequence ID" value="NZ_CP064786.1"/>
</dbReference>
<feature type="compositionally biased region" description="Acidic residues" evidence="1">
    <location>
        <begin position="25"/>
        <end position="46"/>
    </location>
</feature>
<name>A0A897MWK1_9EURY</name>
<feature type="region of interest" description="Disordered" evidence="1">
    <location>
        <begin position="17"/>
        <end position="52"/>
    </location>
</feature>
<dbReference type="Proteomes" id="UP000663586">
    <property type="component" value="Chromosome"/>
</dbReference>
<protein>
    <recommendedName>
        <fullName evidence="2">DUF7350 domain-containing protein</fullName>
    </recommendedName>
</protein>